<feature type="compositionally biased region" description="Basic and acidic residues" evidence="1">
    <location>
        <begin position="399"/>
        <end position="421"/>
    </location>
</feature>
<feature type="region of interest" description="Disordered" evidence="1">
    <location>
        <begin position="212"/>
        <end position="593"/>
    </location>
</feature>
<organism evidence="2 3">
    <name type="scientific">Halocaridina rubra</name>
    <name type="common">Hawaiian red shrimp</name>
    <dbReference type="NCBI Taxonomy" id="373956"/>
    <lineage>
        <taxon>Eukaryota</taxon>
        <taxon>Metazoa</taxon>
        <taxon>Ecdysozoa</taxon>
        <taxon>Arthropoda</taxon>
        <taxon>Crustacea</taxon>
        <taxon>Multicrustacea</taxon>
        <taxon>Malacostraca</taxon>
        <taxon>Eumalacostraca</taxon>
        <taxon>Eucarida</taxon>
        <taxon>Decapoda</taxon>
        <taxon>Pleocyemata</taxon>
        <taxon>Caridea</taxon>
        <taxon>Atyoidea</taxon>
        <taxon>Atyidae</taxon>
        <taxon>Halocaridina</taxon>
    </lineage>
</organism>
<feature type="compositionally biased region" description="Basic and acidic residues" evidence="1">
    <location>
        <begin position="307"/>
        <end position="331"/>
    </location>
</feature>
<evidence type="ECO:0000313" key="3">
    <source>
        <dbReference type="Proteomes" id="UP001381693"/>
    </source>
</evidence>
<feature type="compositionally biased region" description="Polar residues" evidence="1">
    <location>
        <begin position="483"/>
        <end position="502"/>
    </location>
</feature>
<evidence type="ECO:0000313" key="2">
    <source>
        <dbReference type="EMBL" id="KAK7020687.1"/>
    </source>
</evidence>
<name>A0AAN8WMN3_HALRR</name>
<reference evidence="2 3" key="1">
    <citation type="submission" date="2023-11" db="EMBL/GenBank/DDBJ databases">
        <title>Halocaridina rubra genome assembly.</title>
        <authorList>
            <person name="Smith C."/>
        </authorList>
    </citation>
    <scope>NUCLEOTIDE SEQUENCE [LARGE SCALE GENOMIC DNA]</scope>
    <source>
        <strain evidence="2">EP-1</strain>
        <tissue evidence="2">Whole</tissue>
    </source>
</reference>
<feature type="compositionally biased region" description="Basic and acidic residues" evidence="1">
    <location>
        <begin position="274"/>
        <end position="299"/>
    </location>
</feature>
<feature type="compositionally biased region" description="Basic and acidic residues" evidence="1">
    <location>
        <begin position="442"/>
        <end position="451"/>
    </location>
</feature>
<feature type="compositionally biased region" description="Polar residues" evidence="1">
    <location>
        <begin position="452"/>
        <end position="463"/>
    </location>
</feature>
<sequence>RTLSGEQYSMTMLGRRRASTTRELLYTSLLPSTGPTKLSYQAQPNGGLGGQIVPYHSSNAANIIWTDLDGAPLTVHRKSSHLGYDFGDLEIPSLQRHQLRSEFDDEDVPPPRRRSSAFNEYDDYDMGNFIYRRPTREERDDYGGNYRAVIPLQPVIVEDEDYVAPVSSLCRSDTVANLLTKYSNFSLNREFGYHAPQSAYSRHIGKTREFLSTIPDIREDEPSPVSDRNMTLVPLPQADSDLGPVRLSNSRDRSHSLTPGRISAGHEIPVYPREPSRDISRGRETSFTSRDDFRSREESYIPVSRKRLSDIQEDVREPPRPRSGLKEEKRPSPVLEDVPDYLMQSPEQMGPRGRPGGALQRYRERKARESLGIFEHPDYSTYYVESNGESEPPLSKPSDLPRRPESHASSHQDQHEDDTIRRASHSRQSHSHEIPHTCPDPYHQRMRDKYTQESQSRTAQEQYGRSEEQFSRASFDPYGPATHGTNKRQTNQDPHWQPQSRSYGYDMDDHYGRISSEPYARRSQDSYNRISQGSYGRPPPAPYRQDLESDEDIRERPFRLRTRLAPQQDYDTQEHGGSYSRNRNYSSQISDDYESGYGGGYGNVSSYGSRRSTTTNFDDYDALLNNGSQSTLSRIEIAASKYMSDRDEAQVHGGRSLTPREEERLAIGKLASKYLKPKTMRDFDIEDGE</sequence>
<dbReference type="AlphaFoldDB" id="A0AAN8WMN3"/>
<dbReference type="EMBL" id="JAXCGZ010022936">
    <property type="protein sequence ID" value="KAK7020687.1"/>
    <property type="molecule type" value="Genomic_DNA"/>
</dbReference>
<feature type="non-terminal residue" evidence="2">
    <location>
        <position position="1"/>
    </location>
</feature>
<evidence type="ECO:0000256" key="1">
    <source>
        <dbReference type="SAM" id="MobiDB-lite"/>
    </source>
</evidence>
<dbReference type="Proteomes" id="UP001381693">
    <property type="component" value="Unassembled WGS sequence"/>
</dbReference>
<feature type="compositionally biased region" description="Polar residues" evidence="1">
    <location>
        <begin position="525"/>
        <end position="534"/>
    </location>
</feature>
<comment type="caution">
    <text evidence="2">The sequence shown here is derived from an EMBL/GenBank/DDBJ whole genome shotgun (WGS) entry which is preliminary data.</text>
</comment>
<accession>A0AAN8WMN3</accession>
<proteinExistence type="predicted"/>
<protein>
    <submittedName>
        <fullName evidence="2">Uncharacterized protein</fullName>
    </submittedName>
</protein>
<keyword evidence="3" id="KW-1185">Reference proteome</keyword>
<gene>
    <name evidence="2" type="ORF">SK128_003691</name>
</gene>
<feature type="compositionally biased region" description="Polar residues" evidence="1">
    <location>
        <begin position="579"/>
        <end position="589"/>
    </location>
</feature>